<dbReference type="RefSeq" id="WP_252110338.1">
    <property type="nucleotide sequence ID" value="NZ_JAMSCK010000001.1"/>
</dbReference>
<proteinExistence type="predicted"/>
<feature type="region of interest" description="Disordered" evidence="1">
    <location>
        <begin position="31"/>
        <end position="73"/>
    </location>
</feature>
<evidence type="ECO:0000313" key="2">
    <source>
        <dbReference type="EMBL" id="MCM8567926.1"/>
    </source>
</evidence>
<feature type="compositionally biased region" description="Polar residues" evidence="1">
    <location>
        <begin position="44"/>
        <end position="53"/>
    </location>
</feature>
<protein>
    <recommendedName>
        <fullName evidence="4">Lipoprotein</fullName>
    </recommendedName>
</protein>
<dbReference type="Proteomes" id="UP001155077">
    <property type="component" value="Unassembled WGS sequence"/>
</dbReference>
<feature type="compositionally biased region" description="Acidic residues" evidence="1">
    <location>
        <begin position="31"/>
        <end position="40"/>
    </location>
</feature>
<evidence type="ECO:0000256" key="1">
    <source>
        <dbReference type="SAM" id="MobiDB-lite"/>
    </source>
</evidence>
<sequence length="196" mass="21859">MRTTIILFCMMLCLMSCRDNKENTDNELDENQIENIESSDEIGGSSQDQPIDRNTNTGDPDTSDSDSEEEANTGNSIAGKYIRSDHPEDWNCSCFCIDVKTTGTSELCLSKDKLYINGRFEQSGNNINIYYSGKSSKTTDSEIPWDKFEKSTPIAVLSPSGNGFDLDWKGFSIDGKIAVDYALYGKKTLEGTYKKK</sequence>
<accession>A0ABT0YWV3</accession>
<gene>
    <name evidence="2" type="ORF">NE848_00925</name>
</gene>
<evidence type="ECO:0000313" key="3">
    <source>
        <dbReference type="Proteomes" id="UP001155077"/>
    </source>
</evidence>
<reference evidence="2" key="1">
    <citation type="submission" date="2022-06" db="EMBL/GenBank/DDBJ databases">
        <title>Gramella sediminis sp. nov., isolated from deep-sea sediment of the Indian Ocean.</title>
        <authorList>
            <person name="Yang L."/>
        </authorList>
    </citation>
    <scope>NUCLEOTIDE SEQUENCE</scope>
    <source>
        <strain evidence="2">HMD3159</strain>
    </source>
</reference>
<name>A0ABT0YWV3_9FLAO</name>
<feature type="compositionally biased region" description="Acidic residues" evidence="1">
    <location>
        <begin position="61"/>
        <end position="71"/>
    </location>
</feature>
<comment type="caution">
    <text evidence="2">The sequence shown here is derived from an EMBL/GenBank/DDBJ whole genome shotgun (WGS) entry which is preliminary data.</text>
</comment>
<evidence type="ECO:0008006" key="4">
    <source>
        <dbReference type="Google" id="ProtNLM"/>
    </source>
</evidence>
<keyword evidence="3" id="KW-1185">Reference proteome</keyword>
<dbReference type="EMBL" id="JAMSCK010000001">
    <property type="protein sequence ID" value="MCM8567926.1"/>
    <property type="molecule type" value="Genomic_DNA"/>
</dbReference>
<organism evidence="2 3">
    <name type="scientific">Gramella jeungdoensis</name>
    <dbReference type="NCBI Taxonomy" id="708091"/>
    <lineage>
        <taxon>Bacteria</taxon>
        <taxon>Pseudomonadati</taxon>
        <taxon>Bacteroidota</taxon>
        <taxon>Flavobacteriia</taxon>
        <taxon>Flavobacteriales</taxon>
        <taxon>Flavobacteriaceae</taxon>
        <taxon>Christiangramia</taxon>
    </lineage>
</organism>